<dbReference type="Proteomes" id="UP000596742">
    <property type="component" value="Unassembled WGS sequence"/>
</dbReference>
<dbReference type="GO" id="GO:0042813">
    <property type="term" value="F:Wnt receptor activity"/>
    <property type="evidence" value="ECO:0007669"/>
    <property type="project" value="TreeGrafter"/>
</dbReference>
<dbReference type="AlphaFoldDB" id="A0A8B6DHP8"/>
<gene>
    <name evidence="2" type="ORF">MGAL_10B035105</name>
</gene>
<dbReference type="EMBL" id="UYJE01003438">
    <property type="protein sequence ID" value="VDI19337.1"/>
    <property type="molecule type" value="Genomic_DNA"/>
</dbReference>
<dbReference type="PANTHER" id="PTHR46513">
    <property type="entry name" value="VITELLOGENIN RECEPTOR-LIKE PROTEIN-RELATED-RELATED"/>
    <property type="match status" value="1"/>
</dbReference>
<dbReference type="PANTHER" id="PTHR46513:SF13">
    <property type="entry name" value="EGF-LIKE DOMAIN-CONTAINING PROTEIN"/>
    <property type="match status" value="1"/>
</dbReference>
<dbReference type="GO" id="GO:0017147">
    <property type="term" value="F:Wnt-protein binding"/>
    <property type="evidence" value="ECO:0007669"/>
    <property type="project" value="TreeGrafter"/>
</dbReference>
<evidence type="ECO:0000313" key="3">
    <source>
        <dbReference type="Proteomes" id="UP000596742"/>
    </source>
</evidence>
<dbReference type="InterPro" id="IPR011042">
    <property type="entry name" value="6-blade_b-propeller_TolB-like"/>
</dbReference>
<name>A0A8B6DHP8_MYTGA</name>
<dbReference type="GO" id="GO:0005886">
    <property type="term" value="C:plasma membrane"/>
    <property type="evidence" value="ECO:0007669"/>
    <property type="project" value="TreeGrafter"/>
</dbReference>
<proteinExistence type="predicted"/>
<dbReference type="Gene3D" id="2.120.10.30">
    <property type="entry name" value="TolB, C-terminal domain"/>
    <property type="match status" value="1"/>
</dbReference>
<feature type="domain" description="Prolow-density lipoprotein receptor-related protein 1-like beta-propeller" evidence="1">
    <location>
        <begin position="86"/>
        <end position="221"/>
    </location>
</feature>
<feature type="non-terminal residue" evidence="2">
    <location>
        <position position="1"/>
    </location>
</feature>
<protein>
    <recommendedName>
        <fullName evidence="1">Prolow-density lipoprotein receptor-related protein 1-like beta-propeller domain-containing protein</fullName>
    </recommendedName>
</protein>
<organism evidence="2 3">
    <name type="scientific">Mytilus galloprovincialis</name>
    <name type="common">Mediterranean mussel</name>
    <dbReference type="NCBI Taxonomy" id="29158"/>
    <lineage>
        <taxon>Eukaryota</taxon>
        <taxon>Metazoa</taxon>
        <taxon>Spiralia</taxon>
        <taxon>Lophotrochozoa</taxon>
        <taxon>Mollusca</taxon>
        <taxon>Bivalvia</taxon>
        <taxon>Autobranchia</taxon>
        <taxon>Pteriomorphia</taxon>
        <taxon>Mytilida</taxon>
        <taxon>Mytiloidea</taxon>
        <taxon>Mytilidae</taxon>
        <taxon>Mytilinae</taxon>
        <taxon>Mytilus</taxon>
    </lineage>
</organism>
<keyword evidence="3" id="KW-1185">Reference proteome</keyword>
<dbReference type="InterPro" id="IPR050778">
    <property type="entry name" value="Cueball_EGF_LRP_Nidogen"/>
</dbReference>
<dbReference type="GO" id="GO:0060070">
    <property type="term" value="P:canonical Wnt signaling pathway"/>
    <property type="evidence" value="ECO:0007669"/>
    <property type="project" value="TreeGrafter"/>
</dbReference>
<sequence>LEEKLLFSTSGYLKEIDLNSSVVKVLINAGSTVYSLTYDYYEKYLYVPRSQGDIIRFPYPSNQKIQFETVVSSRNPLGLAFDSVNHHLYWTDDVEGRIMRCNADGSNKTTVLVETEPAALTIDIKNRWMYYGQDLSNGKIYRLTFDGKDRKVIYNQSSHVLGIQVDVSNSRLYWMEYGTGDLKSAWHNGSDVKTIVSTHSIGRNWEIDTNDDFIFYSRYDTIFKINKSLGQGPTVVHTDTALIYAVFVFKQEGTGNNENEGVLYYTR</sequence>
<dbReference type="OrthoDB" id="382013at2759"/>
<dbReference type="SUPFAM" id="SSF63825">
    <property type="entry name" value="YWTD domain"/>
    <property type="match status" value="1"/>
</dbReference>
<dbReference type="Pfam" id="PF16472">
    <property type="entry name" value="DUF5050"/>
    <property type="match status" value="1"/>
</dbReference>
<comment type="caution">
    <text evidence="2">The sequence shown here is derived from an EMBL/GenBank/DDBJ whole genome shotgun (WGS) entry which is preliminary data.</text>
</comment>
<dbReference type="SMART" id="SM00135">
    <property type="entry name" value="LY"/>
    <property type="match status" value="3"/>
</dbReference>
<evidence type="ECO:0000259" key="1">
    <source>
        <dbReference type="Pfam" id="PF16472"/>
    </source>
</evidence>
<accession>A0A8B6DHP8</accession>
<reference evidence="2" key="1">
    <citation type="submission" date="2018-11" db="EMBL/GenBank/DDBJ databases">
        <authorList>
            <person name="Alioto T."/>
            <person name="Alioto T."/>
        </authorList>
    </citation>
    <scope>NUCLEOTIDE SEQUENCE</scope>
</reference>
<dbReference type="InterPro" id="IPR032485">
    <property type="entry name" value="LRP1-like_beta_prop"/>
</dbReference>
<dbReference type="InterPro" id="IPR000033">
    <property type="entry name" value="LDLR_classB_rpt"/>
</dbReference>
<evidence type="ECO:0000313" key="2">
    <source>
        <dbReference type="EMBL" id="VDI19337.1"/>
    </source>
</evidence>